<dbReference type="InterPro" id="IPR004027">
    <property type="entry name" value="SEC_C_motif"/>
</dbReference>
<dbReference type="NCBIfam" id="NF002486">
    <property type="entry name" value="PRK01752.1"/>
    <property type="match status" value="1"/>
</dbReference>
<keyword evidence="3" id="KW-1185">Reference proteome</keyword>
<protein>
    <submittedName>
        <fullName evidence="2">SEC-C motif-containing protein</fullName>
    </submittedName>
</protein>
<dbReference type="Proteomes" id="UP000243232">
    <property type="component" value="Chromosome I"/>
</dbReference>
<evidence type="ECO:0000313" key="3">
    <source>
        <dbReference type="Proteomes" id="UP000243232"/>
    </source>
</evidence>
<dbReference type="Pfam" id="PF02810">
    <property type="entry name" value="SEC-C"/>
    <property type="match status" value="2"/>
</dbReference>
<dbReference type="STRING" id="364197.SAMN05216296_2307"/>
<sequence length="155" mass="16903">MAQTCPCASGQLLSECCGRLHAGAPAPSAEALMRSRYSAYVLGRIDYLIATTLPVQQSGIDRSAIEEWSLQSKWLGLTILGSEPATDPFGHARVTFSARWEDAEGLHEHQECSVFVQRNGRWLFIDPGIPLRAGRNDPCPCGSGGKFKKCCSTFK</sequence>
<name>A0A1H2GHR2_9PSED</name>
<dbReference type="AlphaFoldDB" id="A0A1H2GHR2"/>
<dbReference type="SUPFAM" id="SSF103642">
    <property type="entry name" value="Sec-C motif"/>
    <property type="match status" value="1"/>
</dbReference>
<dbReference type="OrthoDB" id="21421at2"/>
<dbReference type="EMBL" id="LT629785">
    <property type="protein sequence ID" value="SDU19145.1"/>
    <property type="molecule type" value="Genomic_DNA"/>
</dbReference>
<dbReference type="Gene3D" id="3.10.450.50">
    <property type="match status" value="1"/>
</dbReference>
<dbReference type="Pfam" id="PF17775">
    <property type="entry name" value="YchJ_M-like"/>
    <property type="match status" value="1"/>
</dbReference>
<dbReference type="PANTHER" id="PTHR33747">
    <property type="entry name" value="UPF0225 PROTEIN SCO1677"/>
    <property type="match status" value="1"/>
</dbReference>
<accession>A0A1H2GHR2</accession>
<proteinExistence type="predicted"/>
<dbReference type="InterPro" id="IPR032710">
    <property type="entry name" value="NTF2-like_dom_sf"/>
</dbReference>
<reference evidence="3" key="1">
    <citation type="submission" date="2016-10" db="EMBL/GenBank/DDBJ databases">
        <authorList>
            <person name="Varghese N."/>
            <person name="Submissions S."/>
        </authorList>
    </citation>
    <scope>NUCLEOTIDE SEQUENCE [LARGE SCALE GENOMIC DNA]</scope>
    <source>
        <strain evidence="3">DSM 17875</strain>
    </source>
</reference>
<evidence type="ECO:0000313" key="2">
    <source>
        <dbReference type="EMBL" id="SDU19145.1"/>
    </source>
</evidence>
<organism evidence="2 3">
    <name type="scientific">Pseudomonas pohangensis</name>
    <dbReference type="NCBI Taxonomy" id="364197"/>
    <lineage>
        <taxon>Bacteria</taxon>
        <taxon>Pseudomonadati</taxon>
        <taxon>Pseudomonadota</taxon>
        <taxon>Gammaproteobacteria</taxon>
        <taxon>Pseudomonadales</taxon>
        <taxon>Pseudomonadaceae</taxon>
        <taxon>Pseudomonas</taxon>
    </lineage>
</organism>
<gene>
    <name evidence="2" type="ORF">SAMN05216296_2307</name>
</gene>
<dbReference type="SUPFAM" id="SSF54427">
    <property type="entry name" value="NTF2-like"/>
    <property type="match status" value="1"/>
</dbReference>
<dbReference type="RefSeq" id="WP_090195274.1">
    <property type="nucleotide sequence ID" value="NZ_LT629785.1"/>
</dbReference>
<feature type="domain" description="YchJ-like middle NTF2-like" evidence="1">
    <location>
        <begin position="28"/>
        <end position="126"/>
    </location>
</feature>
<dbReference type="PANTHER" id="PTHR33747:SF1">
    <property type="entry name" value="ADENYLATE CYCLASE-ASSOCIATED CAP C-TERMINAL DOMAIN-CONTAINING PROTEIN"/>
    <property type="match status" value="1"/>
</dbReference>
<dbReference type="NCBIfam" id="NF001213">
    <property type="entry name" value="PRK00183.1"/>
    <property type="match status" value="1"/>
</dbReference>
<dbReference type="InterPro" id="IPR048469">
    <property type="entry name" value="YchJ-like_M"/>
</dbReference>
<evidence type="ECO:0000259" key="1">
    <source>
        <dbReference type="Pfam" id="PF17775"/>
    </source>
</evidence>